<dbReference type="PANTHER" id="PTHR12111:SF2">
    <property type="entry name" value="SPLICING FACTOR YJU2B-RELATED"/>
    <property type="match status" value="1"/>
</dbReference>
<comment type="similarity">
    <text evidence="1">Belongs to the CWC16 family.</text>
</comment>
<evidence type="ECO:0000256" key="1">
    <source>
        <dbReference type="ARBA" id="ARBA00005595"/>
    </source>
</evidence>
<feature type="compositionally biased region" description="Basic and acidic residues" evidence="2">
    <location>
        <begin position="196"/>
        <end position="208"/>
    </location>
</feature>
<gene>
    <name evidence="3" type="ORF">D9Q98_000745</name>
</gene>
<dbReference type="GO" id="GO:0071014">
    <property type="term" value="C:post-mRNA release spliceosomal complex"/>
    <property type="evidence" value="ECO:0007669"/>
    <property type="project" value="TreeGrafter"/>
</dbReference>
<dbReference type="AlphaFoldDB" id="A0A9D4Z2J5"/>
<evidence type="ECO:0008006" key="5">
    <source>
        <dbReference type="Google" id="ProtNLM"/>
    </source>
</evidence>
<evidence type="ECO:0000313" key="4">
    <source>
        <dbReference type="Proteomes" id="UP001055712"/>
    </source>
</evidence>
<feature type="region of interest" description="Disordered" evidence="2">
    <location>
        <begin position="266"/>
        <end position="315"/>
    </location>
</feature>
<reference evidence="3" key="1">
    <citation type="journal article" date="2019" name="Plant J.">
        <title>Chlorella vulgaris genome assembly and annotation reveals the molecular basis for metabolic acclimation to high light conditions.</title>
        <authorList>
            <person name="Cecchin M."/>
            <person name="Marcolungo L."/>
            <person name="Rossato M."/>
            <person name="Girolomoni L."/>
            <person name="Cosentino E."/>
            <person name="Cuine S."/>
            <person name="Li-Beisson Y."/>
            <person name="Delledonne M."/>
            <person name="Ballottari M."/>
        </authorList>
    </citation>
    <scope>NUCLEOTIDE SEQUENCE</scope>
    <source>
        <strain evidence="3">211/11P</strain>
    </source>
</reference>
<feature type="compositionally biased region" description="Low complexity" evidence="2">
    <location>
        <begin position="278"/>
        <end position="297"/>
    </location>
</feature>
<evidence type="ECO:0000256" key="2">
    <source>
        <dbReference type="SAM" id="MobiDB-lite"/>
    </source>
</evidence>
<dbReference type="OrthoDB" id="360327at2759"/>
<dbReference type="EMBL" id="SIDB01000001">
    <property type="protein sequence ID" value="KAI3438311.1"/>
    <property type="molecule type" value="Genomic_DNA"/>
</dbReference>
<dbReference type="PANTHER" id="PTHR12111">
    <property type="entry name" value="SPLICING FACTOR YJU2"/>
    <property type="match status" value="1"/>
</dbReference>
<sequence length="315" mass="34734">MSTLAAARADNFYFPPGWDPSKGSLNKFQGSHGALGDRARKLKSEGILVIRFEMPFNVWCGGCNHLIGKGVRFNAEKKQVGQYHSTRIWSFKMTSPCCQHTIEVHTDPKASEYIIVSGARRKVESYDAEEAGTVELDPSARDALADPFAKLEHVDTDKRKAAATFTRIQELQEDSSVKHKDDYAANKLLRRQMRATRKEEKSRDERRRQLGLPDNITLLPHSQGDELRAAAQTFGGNFDSAWKHSRRQIGKESIFSGPAVAAAAATDAARHKKKRSRAGASAAAAAASNSSRSSLASKQRRIAANVKLRLSDPMA</sequence>
<protein>
    <recommendedName>
        <fullName evidence="5">Coiled-coil domain-containing protein 130</fullName>
    </recommendedName>
</protein>
<dbReference type="Pfam" id="PF04502">
    <property type="entry name" value="Saf4_Yju2"/>
    <property type="match status" value="1"/>
</dbReference>
<dbReference type="GO" id="GO:0005684">
    <property type="term" value="C:U2-type spliceosomal complex"/>
    <property type="evidence" value="ECO:0007669"/>
    <property type="project" value="TreeGrafter"/>
</dbReference>
<organism evidence="3 4">
    <name type="scientific">Chlorella vulgaris</name>
    <name type="common">Green alga</name>
    <dbReference type="NCBI Taxonomy" id="3077"/>
    <lineage>
        <taxon>Eukaryota</taxon>
        <taxon>Viridiplantae</taxon>
        <taxon>Chlorophyta</taxon>
        <taxon>core chlorophytes</taxon>
        <taxon>Trebouxiophyceae</taxon>
        <taxon>Chlorellales</taxon>
        <taxon>Chlorellaceae</taxon>
        <taxon>Chlorella clade</taxon>
        <taxon>Chlorella</taxon>
    </lineage>
</organism>
<accession>A0A9D4Z2J5</accession>
<dbReference type="GO" id="GO:0000398">
    <property type="term" value="P:mRNA splicing, via spliceosome"/>
    <property type="evidence" value="ECO:0007669"/>
    <property type="project" value="InterPro"/>
</dbReference>
<dbReference type="InterPro" id="IPR007590">
    <property type="entry name" value="Saf4/Yju2"/>
</dbReference>
<dbReference type="Proteomes" id="UP001055712">
    <property type="component" value="Unassembled WGS sequence"/>
</dbReference>
<evidence type="ECO:0000313" key="3">
    <source>
        <dbReference type="EMBL" id="KAI3438311.1"/>
    </source>
</evidence>
<proteinExistence type="inferred from homology"/>
<name>A0A9D4Z2J5_CHLVU</name>
<reference evidence="3" key="2">
    <citation type="submission" date="2020-11" db="EMBL/GenBank/DDBJ databases">
        <authorList>
            <person name="Cecchin M."/>
            <person name="Marcolungo L."/>
            <person name="Rossato M."/>
            <person name="Girolomoni L."/>
            <person name="Cosentino E."/>
            <person name="Cuine S."/>
            <person name="Li-Beisson Y."/>
            <person name="Delledonne M."/>
            <person name="Ballottari M."/>
        </authorList>
    </citation>
    <scope>NUCLEOTIDE SEQUENCE</scope>
    <source>
        <strain evidence="3">211/11P</strain>
        <tissue evidence="3">Whole cell</tissue>
    </source>
</reference>
<feature type="region of interest" description="Disordered" evidence="2">
    <location>
        <begin position="192"/>
        <end position="221"/>
    </location>
</feature>
<comment type="caution">
    <text evidence="3">The sequence shown here is derived from an EMBL/GenBank/DDBJ whole genome shotgun (WGS) entry which is preliminary data.</text>
</comment>
<keyword evidence="4" id="KW-1185">Reference proteome</keyword>